<evidence type="ECO:0000256" key="7">
    <source>
        <dbReference type="RuleBase" id="RU000454"/>
    </source>
</evidence>
<dbReference type="InterPro" id="IPR021109">
    <property type="entry name" value="Peptidase_aspartic_dom_sf"/>
</dbReference>
<evidence type="ECO:0000256" key="6">
    <source>
        <dbReference type="PIRSR" id="PIRSR601461-1"/>
    </source>
</evidence>
<dbReference type="InterPro" id="IPR032799">
    <property type="entry name" value="TAXi_C"/>
</dbReference>
<dbReference type="FunFam" id="2.40.70.10:FF:000033">
    <property type="entry name" value="Aspartyl protease family protein"/>
    <property type="match status" value="1"/>
</dbReference>
<dbReference type="CDD" id="cd05476">
    <property type="entry name" value="pepsin_A_like_plant"/>
    <property type="match status" value="1"/>
</dbReference>
<dbReference type="Pfam" id="PF14543">
    <property type="entry name" value="TAXi_N"/>
    <property type="match status" value="1"/>
</dbReference>
<dbReference type="OMA" id="NDCAMEL"/>
<dbReference type="InterPro" id="IPR034161">
    <property type="entry name" value="Pepsin-like_plant"/>
</dbReference>
<dbReference type="Gene3D" id="2.40.70.10">
    <property type="entry name" value="Acid Proteases"/>
    <property type="match status" value="2"/>
</dbReference>
<dbReference type="GO" id="GO:0004190">
    <property type="term" value="F:aspartic-type endopeptidase activity"/>
    <property type="evidence" value="ECO:0007669"/>
    <property type="project" value="UniProtKB-KW"/>
</dbReference>
<dbReference type="InterPro" id="IPR033121">
    <property type="entry name" value="PEPTIDASE_A1"/>
</dbReference>
<evidence type="ECO:0000256" key="4">
    <source>
        <dbReference type="ARBA" id="ARBA00022801"/>
    </source>
</evidence>
<keyword evidence="3 7" id="KW-0064">Aspartyl protease</keyword>
<dbReference type="InterPro" id="IPR051708">
    <property type="entry name" value="Plant_Aspart_Prot_A1"/>
</dbReference>
<accession>A0A8T2TLD4</accession>
<evidence type="ECO:0000256" key="1">
    <source>
        <dbReference type="ARBA" id="ARBA00007447"/>
    </source>
</evidence>
<gene>
    <name evidence="9" type="ORF">KP509_12G045900</name>
</gene>
<keyword evidence="4 7" id="KW-0378">Hydrolase</keyword>
<name>A0A8T2TLD4_CERRI</name>
<dbReference type="InterPro" id="IPR032861">
    <property type="entry name" value="TAXi_N"/>
</dbReference>
<dbReference type="PROSITE" id="PS51767">
    <property type="entry name" value="PEPTIDASE_A1"/>
    <property type="match status" value="1"/>
</dbReference>
<sequence length="501" mass="53495">MLVVQGFADFLWRHTAATAVLLAGVIAVAAADVASHGVNYNDCAMELIATSKGSSNNGIDCPFDKRTPPLLENRSVSQPRLHVRLQPRSDIVPPNATAEVRLAVLAEHDAHRIRALNTQIEQAIAVRQRKGSGQFSSSFNFSVNAGPGLHMMELTLGTPPQSFPLIMDTGSELVWMQCQPCKSCVNQSAPLFSPSSSSTYAVLPCSSGPCQSLPGQCGSANSCQYSYSYASQANTQGQLGTETLMLSSPDGRSSTFTGLAFGCGFNNQGQYGGAAGLVGMGQSALSLPSQLGKVVGGKKFSYCLYSQANSSSDAAITSLLMGDAATADAANMQFTPMVVNSAVVASLYYVNVLGFSVNNMKLNIPANTFAIQEDGRGGMILDSGTTYTYLPGDAFSVVEKAFDTFVKLPRYSSHPYLPLCYRVANTQQRIEIPSLTLHLQGADLSLPFDNYFTKVDDEGTYCLAMIPTSGGLQVLGNMLHQKYRVLYDIDNSRIGFNPNSC</sequence>
<feature type="active site" evidence="6">
    <location>
        <position position="168"/>
    </location>
</feature>
<dbReference type="PROSITE" id="PS00141">
    <property type="entry name" value="ASP_PROTEASE"/>
    <property type="match status" value="1"/>
</dbReference>
<proteinExistence type="inferred from homology"/>
<dbReference type="SUPFAM" id="SSF50630">
    <property type="entry name" value="Acid proteases"/>
    <property type="match status" value="1"/>
</dbReference>
<keyword evidence="10" id="KW-1185">Reference proteome</keyword>
<dbReference type="PANTHER" id="PTHR47967">
    <property type="entry name" value="OS07G0603500 PROTEIN-RELATED"/>
    <property type="match status" value="1"/>
</dbReference>
<dbReference type="GO" id="GO:0006508">
    <property type="term" value="P:proteolysis"/>
    <property type="evidence" value="ECO:0007669"/>
    <property type="project" value="UniProtKB-KW"/>
</dbReference>
<dbReference type="InterPro" id="IPR001461">
    <property type="entry name" value="Aspartic_peptidase_A1"/>
</dbReference>
<dbReference type="InterPro" id="IPR001969">
    <property type="entry name" value="Aspartic_peptidase_AS"/>
</dbReference>
<organism evidence="9 10">
    <name type="scientific">Ceratopteris richardii</name>
    <name type="common">Triangle waterfern</name>
    <dbReference type="NCBI Taxonomy" id="49495"/>
    <lineage>
        <taxon>Eukaryota</taxon>
        <taxon>Viridiplantae</taxon>
        <taxon>Streptophyta</taxon>
        <taxon>Embryophyta</taxon>
        <taxon>Tracheophyta</taxon>
        <taxon>Polypodiopsida</taxon>
        <taxon>Polypodiidae</taxon>
        <taxon>Polypodiales</taxon>
        <taxon>Pteridineae</taxon>
        <taxon>Pteridaceae</taxon>
        <taxon>Parkerioideae</taxon>
        <taxon>Ceratopteris</taxon>
    </lineage>
</organism>
<comment type="similarity">
    <text evidence="1 7">Belongs to the peptidase A1 family.</text>
</comment>
<protein>
    <recommendedName>
        <fullName evidence="8">Peptidase A1 domain-containing protein</fullName>
    </recommendedName>
</protein>
<dbReference type="Proteomes" id="UP000825935">
    <property type="component" value="Chromosome 12"/>
</dbReference>
<dbReference type="PRINTS" id="PR00792">
    <property type="entry name" value="PEPSIN"/>
</dbReference>
<evidence type="ECO:0000313" key="10">
    <source>
        <dbReference type="Proteomes" id="UP000825935"/>
    </source>
</evidence>
<keyword evidence="2 7" id="KW-0645">Protease</keyword>
<reference evidence="9" key="1">
    <citation type="submission" date="2021-08" db="EMBL/GenBank/DDBJ databases">
        <title>WGS assembly of Ceratopteris richardii.</title>
        <authorList>
            <person name="Marchant D.B."/>
            <person name="Chen G."/>
            <person name="Jenkins J."/>
            <person name="Shu S."/>
            <person name="Leebens-Mack J."/>
            <person name="Grimwood J."/>
            <person name="Schmutz J."/>
            <person name="Soltis P."/>
            <person name="Soltis D."/>
            <person name="Chen Z.-H."/>
        </authorList>
    </citation>
    <scope>NUCLEOTIDE SEQUENCE</scope>
    <source>
        <strain evidence="9">Whitten #5841</strain>
        <tissue evidence="9">Leaf</tissue>
    </source>
</reference>
<feature type="domain" description="Peptidase A1" evidence="8">
    <location>
        <begin position="150"/>
        <end position="497"/>
    </location>
</feature>
<comment type="caution">
    <text evidence="9">The sequence shown here is derived from an EMBL/GenBank/DDBJ whole genome shotgun (WGS) entry which is preliminary data.</text>
</comment>
<evidence type="ECO:0000313" key="9">
    <source>
        <dbReference type="EMBL" id="KAH7423240.1"/>
    </source>
</evidence>
<evidence type="ECO:0000259" key="8">
    <source>
        <dbReference type="PROSITE" id="PS51767"/>
    </source>
</evidence>
<evidence type="ECO:0000256" key="2">
    <source>
        <dbReference type="ARBA" id="ARBA00022670"/>
    </source>
</evidence>
<dbReference type="AlphaFoldDB" id="A0A8T2TLD4"/>
<evidence type="ECO:0000256" key="5">
    <source>
        <dbReference type="ARBA" id="ARBA00023180"/>
    </source>
</evidence>
<dbReference type="OrthoDB" id="660550at2759"/>
<evidence type="ECO:0000256" key="3">
    <source>
        <dbReference type="ARBA" id="ARBA00022750"/>
    </source>
</evidence>
<keyword evidence="5" id="KW-0325">Glycoprotein</keyword>
<dbReference type="EMBL" id="CM035417">
    <property type="protein sequence ID" value="KAH7423240.1"/>
    <property type="molecule type" value="Genomic_DNA"/>
</dbReference>
<dbReference type="Pfam" id="PF14541">
    <property type="entry name" value="TAXi_C"/>
    <property type="match status" value="1"/>
</dbReference>
<feature type="active site" evidence="6">
    <location>
        <position position="382"/>
    </location>
</feature>